<dbReference type="EMBL" id="POTY01000063">
    <property type="protein sequence ID" value="PZG18979.1"/>
    <property type="molecule type" value="Genomic_DNA"/>
</dbReference>
<evidence type="ECO:0000313" key="1">
    <source>
        <dbReference type="EMBL" id="PZG18979.1"/>
    </source>
</evidence>
<name>A0A2W2EQD9_9ACTN</name>
<dbReference type="Proteomes" id="UP000248924">
    <property type="component" value="Unassembled WGS sequence"/>
</dbReference>
<gene>
    <name evidence="1" type="ORF">C1I95_12435</name>
</gene>
<protein>
    <recommendedName>
        <fullName evidence="3">DUF3168 domain-containing protein</fullName>
    </recommendedName>
</protein>
<keyword evidence="2" id="KW-1185">Reference proteome</keyword>
<proteinExistence type="predicted"/>
<comment type="caution">
    <text evidence="1">The sequence shown here is derived from an EMBL/GenBank/DDBJ whole genome shotgun (WGS) entry which is preliminary data.</text>
</comment>
<dbReference type="AlphaFoldDB" id="A0A2W2EQD9"/>
<evidence type="ECO:0008006" key="3">
    <source>
        <dbReference type="Google" id="ProtNLM"/>
    </source>
</evidence>
<sequence length="123" mass="12808">MNPIKKAAERLHQALVPVKGVRVYPDIGPDVSPPAAVIGPPALTWEGLPGCGGEPTSGRFGVWVVVDDDDRSVSRLIELVPPVAAALDAVDDAVVVRADPTTYPGSSKDLPAYQIQVDMALGG</sequence>
<dbReference type="RefSeq" id="WP_111213965.1">
    <property type="nucleotide sequence ID" value="NZ_POTY01000063.1"/>
</dbReference>
<organism evidence="1 2">
    <name type="scientific">Micromonospora craterilacus</name>
    <dbReference type="NCBI Taxonomy" id="1655439"/>
    <lineage>
        <taxon>Bacteria</taxon>
        <taxon>Bacillati</taxon>
        <taxon>Actinomycetota</taxon>
        <taxon>Actinomycetes</taxon>
        <taxon>Micromonosporales</taxon>
        <taxon>Micromonosporaceae</taxon>
        <taxon>Micromonospora</taxon>
    </lineage>
</organism>
<evidence type="ECO:0000313" key="2">
    <source>
        <dbReference type="Proteomes" id="UP000248924"/>
    </source>
</evidence>
<accession>A0A2W2EQD9</accession>
<reference evidence="1 2" key="1">
    <citation type="submission" date="2018-01" db="EMBL/GenBank/DDBJ databases">
        <title>Draft genome sequence of Jishengella sp. NA12.</title>
        <authorList>
            <person name="Sahin N."/>
            <person name="Ay H."/>
            <person name="Saygin H."/>
        </authorList>
    </citation>
    <scope>NUCLEOTIDE SEQUENCE [LARGE SCALE GENOMIC DNA]</scope>
    <source>
        <strain evidence="1 2">NA12</strain>
    </source>
</reference>
<dbReference type="OrthoDB" id="3695286at2"/>